<sequence>MITTSDGAALNQNGTKNDSAVINIFSKTDKDQTKENTDLYFKEEGRKKEEGMMNRILPFMVIPFMVSTAMIPMMLISLKIMLLKSAFIGKLAVLLLILNLFRKARKKEEDLMSKILPMMVMPFMVQTTLLPMMLMSMKFMLAQSMILGKLAIILGAVTLLRNHLKNGGGLFSHNINIQSQSHHHDLSHQNYALEGGPNSGPYKKGTRKKRAAEILLN</sequence>
<keyword evidence="1" id="KW-0812">Transmembrane</keyword>
<comment type="caution">
    <text evidence="2">The sequence shown here is derived from an EMBL/GenBank/DDBJ whole genome shotgun (WGS) entry which is preliminary data.</text>
</comment>
<keyword evidence="3" id="KW-1185">Reference proteome</keyword>
<dbReference type="AlphaFoldDB" id="A0A482VGC5"/>
<evidence type="ECO:0000313" key="2">
    <source>
        <dbReference type="EMBL" id="RZC27637.1"/>
    </source>
</evidence>
<feature type="transmembrane region" description="Helical" evidence="1">
    <location>
        <begin position="140"/>
        <end position="160"/>
    </location>
</feature>
<dbReference type="PANTHER" id="PTHR21879">
    <property type="entry name" value="FI03362P-RELATED-RELATED"/>
    <property type="match status" value="1"/>
</dbReference>
<feature type="transmembrane region" description="Helical" evidence="1">
    <location>
        <begin position="113"/>
        <end position="134"/>
    </location>
</feature>
<protein>
    <submittedName>
        <fullName evidence="2">Uncharacterized protein</fullName>
    </submittedName>
</protein>
<name>A0A482VGC5_ASBVE</name>
<evidence type="ECO:0000256" key="1">
    <source>
        <dbReference type="SAM" id="Phobius"/>
    </source>
</evidence>
<keyword evidence="1" id="KW-0472">Membrane</keyword>
<dbReference type="Proteomes" id="UP000292052">
    <property type="component" value="Unassembled WGS sequence"/>
</dbReference>
<accession>A0A482VGC5</accession>
<feature type="transmembrane region" description="Helical" evidence="1">
    <location>
        <begin position="82"/>
        <end position="101"/>
    </location>
</feature>
<gene>
    <name evidence="2" type="ORF">BDFB_008015</name>
</gene>
<dbReference type="Pfam" id="PF07898">
    <property type="entry name" value="DUF1676"/>
    <property type="match status" value="1"/>
</dbReference>
<feature type="transmembrane region" description="Helical" evidence="1">
    <location>
        <begin position="56"/>
        <end position="76"/>
    </location>
</feature>
<dbReference type="OrthoDB" id="6624538at2759"/>
<dbReference type="PANTHER" id="PTHR21879:SF6">
    <property type="entry name" value="OSIRIS 19, ISOFORM A"/>
    <property type="match status" value="1"/>
</dbReference>
<reference evidence="2 3" key="1">
    <citation type="submission" date="2017-03" db="EMBL/GenBank/DDBJ databases">
        <title>Genome of the blue death feigning beetle - Asbolus verrucosus.</title>
        <authorList>
            <person name="Rider S.D."/>
        </authorList>
    </citation>
    <scope>NUCLEOTIDE SEQUENCE [LARGE SCALE GENOMIC DNA]</scope>
    <source>
        <strain evidence="2">Butters</strain>
        <tissue evidence="2">Head and leg muscle</tissue>
    </source>
</reference>
<dbReference type="EMBL" id="QDEB01103371">
    <property type="protein sequence ID" value="RZC27637.1"/>
    <property type="molecule type" value="Genomic_DNA"/>
</dbReference>
<dbReference type="InterPro" id="IPR012464">
    <property type="entry name" value="DUF1676"/>
</dbReference>
<evidence type="ECO:0000313" key="3">
    <source>
        <dbReference type="Proteomes" id="UP000292052"/>
    </source>
</evidence>
<keyword evidence="1" id="KW-1133">Transmembrane helix</keyword>
<proteinExistence type="predicted"/>
<dbReference type="GO" id="GO:0016020">
    <property type="term" value="C:membrane"/>
    <property type="evidence" value="ECO:0007669"/>
    <property type="project" value="TreeGrafter"/>
</dbReference>
<organism evidence="2 3">
    <name type="scientific">Asbolus verrucosus</name>
    <name type="common">Desert ironclad beetle</name>
    <dbReference type="NCBI Taxonomy" id="1661398"/>
    <lineage>
        <taxon>Eukaryota</taxon>
        <taxon>Metazoa</taxon>
        <taxon>Ecdysozoa</taxon>
        <taxon>Arthropoda</taxon>
        <taxon>Hexapoda</taxon>
        <taxon>Insecta</taxon>
        <taxon>Pterygota</taxon>
        <taxon>Neoptera</taxon>
        <taxon>Endopterygota</taxon>
        <taxon>Coleoptera</taxon>
        <taxon>Polyphaga</taxon>
        <taxon>Cucujiformia</taxon>
        <taxon>Tenebrionidae</taxon>
        <taxon>Pimeliinae</taxon>
        <taxon>Asbolus</taxon>
    </lineage>
</organism>